<gene>
    <name evidence="5" type="ORF">BCM31_05465</name>
</gene>
<evidence type="ECO:0000256" key="2">
    <source>
        <dbReference type="ARBA" id="ARBA00022837"/>
    </source>
</evidence>
<comment type="caution">
    <text evidence="5">The sequence shown here is derived from an EMBL/GenBank/DDBJ whole genome shotgun (WGS) entry which is preliminary data.</text>
</comment>
<evidence type="ECO:0000313" key="5">
    <source>
        <dbReference type="EMBL" id="PKT79772.1"/>
    </source>
</evidence>
<dbReference type="InterPro" id="IPR000421">
    <property type="entry name" value="FA58C"/>
</dbReference>
<keyword evidence="1" id="KW-0479">Metal-binding</keyword>
<evidence type="ECO:0000259" key="4">
    <source>
        <dbReference type="SMART" id="SM00607"/>
    </source>
</evidence>
<dbReference type="GeneID" id="97290538"/>
<dbReference type="Proteomes" id="UP000233350">
    <property type="component" value="Unassembled WGS sequence"/>
</dbReference>
<dbReference type="InterPro" id="IPR006585">
    <property type="entry name" value="FTP1"/>
</dbReference>
<organism evidence="5 6">
    <name type="scientific">Helicobacter winghamensis</name>
    <dbReference type="NCBI Taxonomy" id="157268"/>
    <lineage>
        <taxon>Bacteria</taxon>
        <taxon>Pseudomonadati</taxon>
        <taxon>Campylobacterota</taxon>
        <taxon>Epsilonproteobacteria</taxon>
        <taxon>Campylobacterales</taxon>
        <taxon>Helicobacteraceae</taxon>
        <taxon>Helicobacter</taxon>
    </lineage>
</organism>
<dbReference type="Gene3D" id="2.60.120.260">
    <property type="entry name" value="Galactose-binding domain-like"/>
    <property type="match status" value="1"/>
</dbReference>
<proteinExistence type="predicted"/>
<name>A0A2N3PHA6_9HELI</name>
<dbReference type="EMBL" id="MBPK01000046">
    <property type="protein sequence ID" value="PKT79772.1"/>
    <property type="molecule type" value="Genomic_DNA"/>
</dbReference>
<dbReference type="InterPro" id="IPR008979">
    <property type="entry name" value="Galactose-bd-like_sf"/>
</dbReference>
<evidence type="ECO:0000256" key="3">
    <source>
        <dbReference type="ARBA" id="ARBA00023157"/>
    </source>
</evidence>
<dbReference type="SMART" id="SM00607">
    <property type="entry name" value="FTP"/>
    <property type="match status" value="1"/>
</dbReference>
<reference evidence="5 6" key="1">
    <citation type="submission" date="2016-07" db="EMBL/GenBank/DDBJ databases">
        <title>Detection of Helicobacter winghamensis from caecal content of red fox (Vulpes vulpes).</title>
        <authorList>
            <person name="Zanoni R.G."/>
            <person name="Florio D."/>
            <person name="Caffara M."/>
            <person name="Renzi M."/>
            <person name="Parisi A."/>
            <person name="Pasquali F."/>
            <person name="Manfreda G."/>
        </authorList>
    </citation>
    <scope>NUCLEOTIDE SEQUENCE [LARGE SCALE GENOMIC DNA]</scope>
    <source>
        <strain evidence="5 6">295_13</strain>
    </source>
</reference>
<evidence type="ECO:0000313" key="6">
    <source>
        <dbReference type="Proteomes" id="UP000233350"/>
    </source>
</evidence>
<dbReference type="GO" id="GO:0046872">
    <property type="term" value="F:metal ion binding"/>
    <property type="evidence" value="ECO:0007669"/>
    <property type="project" value="UniProtKB-KW"/>
</dbReference>
<dbReference type="AlphaFoldDB" id="A0A2N3PHA6"/>
<keyword evidence="6" id="KW-1185">Reference proteome</keyword>
<dbReference type="Pfam" id="PF00754">
    <property type="entry name" value="F5_F8_type_C"/>
    <property type="match status" value="1"/>
</dbReference>
<dbReference type="OrthoDB" id="5396343at2"/>
<evidence type="ECO:0000256" key="1">
    <source>
        <dbReference type="ARBA" id="ARBA00022723"/>
    </source>
</evidence>
<keyword evidence="2" id="KW-0106">Calcium</keyword>
<accession>A0A2N3PHA6</accession>
<dbReference type="RefSeq" id="WP_101313251.1">
    <property type="nucleotide sequence ID" value="NZ_CP063529.1"/>
</dbReference>
<protein>
    <recommendedName>
        <fullName evidence="4">Fucolectin tachylectin-4 pentraxin-1 domain-containing protein</fullName>
    </recommendedName>
</protein>
<sequence>MIWKEEDVVDLTESKKAIQSSVSKWSHIDDANRAIDASLEDVNFAFHTGMENNPFWMVDLEGVYAIDCIRITNRKELKHQKINKNLKVECSLDKANWINLDLSLFEWTDLEVLEINVLQSLKARYIKISLNTRGHLVLRRVEVLQRRYHYIAGSRLDGLGMRLATIISAMYVAEKLGGEFKFVFSWLNGTNDDGRCDVKGQEGVSFCNQILMAEKIFSKEFLQKHLISSKYRSHGNDIVNLSFKDSKSSFLRHKWGAFTGKVGPHKCMRDLVPEEALKDLKKCYESIQWSDRCAQMIQEVEYICSDIIANDFVIMHLRGGEVVLGEFRIAPELWMHTKHFPYEVAIEIAKMEWERNHIVIIGQDFKSNRILEDYLNQIKPNKDIQIYSVDSLIEGRYNYTNQERAFFDMNFLSKAKKIYSTGSSVFSNTASMIAGRELVCSFYDIYSDEELYNIIQKNIHCLEIGNLHRAYCYYRLYAFAKKLNKPLDVAYQWLSKAMQEDSENDFYRVAMVDLLFAKRDLKTADVYLKTECLNREHFFEAIWGLHNVMNKWAFPIYDPLRDRYLKFASAKYPYISYMAAKISVCRKHLDDALKFIDDSLKAEPDNQQFLSYQKDIKALLSKPMKQAKDPKQLSLTKLEQFSKAKSSHKNSTPSAKVRIQNQLSYRLGQEMILNSKSLSGYMRMPYELLCIVYKYKQEKKAYQEKIKKNPSLKLPPLESYADYKEALKYKNHLSYRLGEALIEANRTWWRGGYIKFLFELGTIRNR</sequence>
<dbReference type="SUPFAM" id="SSF49785">
    <property type="entry name" value="Galactose-binding domain-like"/>
    <property type="match status" value="1"/>
</dbReference>
<feature type="domain" description="Fucolectin tachylectin-4 pentraxin-1" evidence="4">
    <location>
        <begin position="8"/>
        <end position="145"/>
    </location>
</feature>
<keyword evidence="3" id="KW-1015">Disulfide bond</keyword>
<dbReference type="STRING" id="556267.HWAG_01350"/>